<evidence type="ECO:0000313" key="4">
    <source>
        <dbReference type="EMBL" id="GIE22088.1"/>
    </source>
</evidence>
<dbReference type="Proteomes" id="UP000603200">
    <property type="component" value="Unassembled WGS sequence"/>
</dbReference>
<evidence type="ECO:0000256" key="1">
    <source>
        <dbReference type="ARBA" id="ARBA00022679"/>
    </source>
</evidence>
<gene>
    <name evidence="4" type="ORF">Ahu01nite_051900</name>
</gene>
<dbReference type="SUPFAM" id="SSF55729">
    <property type="entry name" value="Acyl-CoA N-acyltransferases (Nat)"/>
    <property type="match status" value="2"/>
</dbReference>
<dbReference type="PROSITE" id="PS51186">
    <property type="entry name" value="GNAT"/>
    <property type="match status" value="2"/>
</dbReference>
<keyword evidence="2" id="KW-0012">Acyltransferase</keyword>
<organism evidence="4 5">
    <name type="scientific">Winogradskya humida</name>
    <dbReference type="NCBI Taxonomy" id="113566"/>
    <lineage>
        <taxon>Bacteria</taxon>
        <taxon>Bacillati</taxon>
        <taxon>Actinomycetota</taxon>
        <taxon>Actinomycetes</taxon>
        <taxon>Micromonosporales</taxon>
        <taxon>Micromonosporaceae</taxon>
        <taxon>Winogradskya</taxon>
    </lineage>
</organism>
<dbReference type="EMBL" id="BOMN01000065">
    <property type="protein sequence ID" value="GIE22088.1"/>
    <property type="molecule type" value="Genomic_DNA"/>
</dbReference>
<dbReference type="InterPro" id="IPR016181">
    <property type="entry name" value="Acyl_CoA_acyltransferase"/>
</dbReference>
<feature type="domain" description="N-acetyltransferase" evidence="3">
    <location>
        <begin position="167"/>
        <end position="316"/>
    </location>
</feature>
<name>A0ABQ3ZUG2_9ACTN</name>
<reference evidence="4 5" key="1">
    <citation type="submission" date="2021-01" db="EMBL/GenBank/DDBJ databases">
        <title>Whole genome shotgun sequence of Actinoplanes humidus NBRC 14915.</title>
        <authorList>
            <person name="Komaki H."/>
            <person name="Tamura T."/>
        </authorList>
    </citation>
    <scope>NUCLEOTIDE SEQUENCE [LARGE SCALE GENOMIC DNA]</scope>
    <source>
        <strain evidence="4 5">NBRC 14915</strain>
    </source>
</reference>
<dbReference type="InterPro" id="IPR050680">
    <property type="entry name" value="YpeA/RimI_acetyltransf"/>
</dbReference>
<dbReference type="PANTHER" id="PTHR43420">
    <property type="entry name" value="ACETYLTRANSFERASE"/>
    <property type="match status" value="1"/>
</dbReference>
<evidence type="ECO:0000256" key="2">
    <source>
        <dbReference type="ARBA" id="ARBA00023315"/>
    </source>
</evidence>
<dbReference type="CDD" id="cd04301">
    <property type="entry name" value="NAT_SF"/>
    <property type="match status" value="2"/>
</dbReference>
<dbReference type="Pfam" id="PF00583">
    <property type="entry name" value="Acetyltransf_1"/>
    <property type="match status" value="2"/>
</dbReference>
<keyword evidence="1" id="KW-0808">Transferase</keyword>
<keyword evidence="5" id="KW-1185">Reference proteome</keyword>
<proteinExistence type="predicted"/>
<dbReference type="InterPro" id="IPR000182">
    <property type="entry name" value="GNAT_dom"/>
</dbReference>
<sequence length="316" mass="34394">MALTIEDMSEADFARRRGALVADVTDALIKAEGRTVQEAEMLAAASIGRHLPDGPATPGHVLRRAVMAGEEIGWVWVSLPGTFSPAMASISDLVIDPPHRNQGYARSVLDLVERDLRVRGVARAGLNVYGHNTTARRLYERAGYEITNQQRARALTDIPASEGVSLVTMRDYDTRMAALVEEFAADLSQDEGLAPADAAELARRRIAGWLPQGPETEGVQLRTVVAEGVEVGWVWSGVSQRSPGMGWLNTIEIDPAFRSRGYGSLAIAAVQHELARRGLRSMGLNVHGYNVRAMALYERLGFEVLAQQMAKNLPAL</sequence>
<evidence type="ECO:0000313" key="5">
    <source>
        <dbReference type="Proteomes" id="UP000603200"/>
    </source>
</evidence>
<comment type="caution">
    <text evidence="4">The sequence shown here is derived from an EMBL/GenBank/DDBJ whole genome shotgun (WGS) entry which is preliminary data.</text>
</comment>
<feature type="domain" description="N-acetyltransferase" evidence="3">
    <location>
        <begin position="3"/>
        <end position="171"/>
    </location>
</feature>
<dbReference type="Gene3D" id="3.40.630.30">
    <property type="match status" value="2"/>
</dbReference>
<accession>A0ABQ3ZUG2</accession>
<evidence type="ECO:0000259" key="3">
    <source>
        <dbReference type="PROSITE" id="PS51186"/>
    </source>
</evidence>
<protein>
    <recommendedName>
        <fullName evidence="3">N-acetyltransferase domain-containing protein</fullName>
    </recommendedName>
</protein>
<dbReference type="RefSeq" id="WP_203839188.1">
    <property type="nucleotide sequence ID" value="NZ_BAAATV010000002.1"/>
</dbReference>